<evidence type="ECO:0000313" key="4">
    <source>
        <dbReference type="Proteomes" id="UP001501371"/>
    </source>
</evidence>
<feature type="compositionally biased region" description="Basic and acidic residues" evidence="1">
    <location>
        <begin position="38"/>
        <end position="61"/>
    </location>
</feature>
<feature type="region of interest" description="Disordered" evidence="1">
    <location>
        <begin position="29"/>
        <end position="82"/>
    </location>
</feature>
<evidence type="ECO:0000256" key="2">
    <source>
        <dbReference type="SAM" id="SignalP"/>
    </source>
</evidence>
<keyword evidence="4" id="KW-1185">Reference proteome</keyword>
<name>A0ABN1UQ90_9ACTN</name>
<reference evidence="3 4" key="1">
    <citation type="journal article" date="2019" name="Int. J. Syst. Evol. Microbiol.">
        <title>The Global Catalogue of Microorganisms (GCM) 10K type strain sequencing project: providing services to taxonomists for standard genome sequencing and annotation.</title>
        <authorList>
            <consortium name="The Broad Institute Genomics Platform"/>
            <consortium name="The Broad Institute Genome Sequencing Center for Infectious Disease"/>
            <person name="Wu L."/>
            <person name="Ma J."/>
        </authorList>
    </citation>
    <scope>NUCLEOTIDE SEQUENCE [LARGE SCALE GENOMIC DNA]</scope>
    <source>
        <strain evidence="3 4">JCM 12696</strain>
    </source>
</reference>
<evidence type="ECO:0000256" key="1">
    <source>
        <dbReference type="SAM" id="MobiDB-lite"/>
    </source>
</evidence>
<feature type="chain" id="PRO_5045980010" description="Secreted protein" evidence="2">
    <location>
        <begin position="18"/>
        <end position="82"/>
    </location>
</feature>
<gene>
    <name evidence="3" type="ORF">GCM10009654_19290</name>
</gene>
<proteinExistence type="predicted"/>
<comment type="caution">
    <text evidence="3">The sequence shown here is derived from an EMBL/GenBank/DDBJ whole genome shotgun (WGS) entry which is preliminary data.</text>
</comment>
<keyword evidence="2" id="KW-0732">Signal</keyword>
<feature type="signal peptide" evidence="2">
    <location>
        <begin position="1"/>
        <end position="17"/>
    </location>
</feature>
<dbReference type="EMBL" id="BAAAKV010000013">
    <property type="protein sequence ID" value="GAA1162747.1"/>
    <property type="molecule type" value="Genomic_DNA"/>
</dbReference>
<protein>
    <recommendedName>
        <fullName evidence="5">Secreted protein</fullName>
    </recommendedName>
</protein>
<dbReference type="Proteomes" id="UP001501371">
    <property type="component" value="Unassembled WGS sequence"/>
</dbReference>
<accession>A0ABN1UQ90</accession>
<evidence type="ECO:0008006" key="5">
    <source>
        <dbReference type="Google" id="ProtNLM"/>
    </source>
</evidence>
<evidence type="ECO:0000313" key="3">
    <source>
        <dbReference type="EMBL" id="GAA1162747.1"/>
    </source>
</evidence>
<sequence length="82" mass="8681">MHRKKALSLGIVTSAVAADALAGVSAVDLGRRPGRPRRLPDHRPHLRERRGDHVPDHREAPGQDLACPAEQPSGKSGAQPGA</sequence>
<organism evidence="3 4">
    <name type="scientific">Streptomyces hebeiensis</name>
    <dbReference type="NCBI Taxonomy" id="229486"/>
    <lineage>
        <taxon>Bacteria</taxon>
        <taxon>Bacillati</taxon>
        <taxon>Actinomycetota</taxon>
        <taxon>Actinomycetes</taxon>
        <taxon>Kitasatosporales</taxon>
        <taxon>Streptomycetaceae</taxon>
        <taxon>Streptomyces</taxon>
    </lineage>
</organism>